<keyword evidence="1" id="KW-1185">Reference proteome</keyword>
<dbReference type="Proteomes" id="UP000025227">
    <property type="component" value="Unplaced"/>
</dbReference>
<evidence type="ECO:0000313" key="2">
    <source>
        <dbReference type="WBParaSite" id="HCON_00043490-00001"/>
    </source>
</evidence>
<proteinExistence type="predicted"/>
<accession>A0A7I5E792</accession>
<protein>
    <submittedName>
        <fullName evidence="2">Spindlin-Z-like</fullName>
    </submittedName>
</protein>
<evidence type="ECO:0000313" key="1">
    <source>
        <dbReference type="Proteomes" id="UP000025227"/>
    </source>
</evidence>
<name>A0A7I5E792_HAECO</name>
<sequence>MLVDYRVRFLRKPDEGKKGAAPSHPDQTSTSVITVSDPLTATLEEEDLKVVSGLPSSMHGRFDNDFVVMDNQEEGRPGKDVCYVYDDNTLLAIVWIE</sequence>
<dbReference type="WBParaSite" id="HCON_00043490-00001">
    <property type="protein sequence ID" value="HCON_00043490-00001"/>
    <property type="gene ID" value="HCON_00043490"/>
</dbReference>
<organism evidence="1 2">
    <name type="scientific">Haemonchus contortus</name>
    <name type="common">Barber pole worm</name>
    <dbReference type="NCBI Taxonomy" id="6289"/>
    <lineage>
        <taxon>Eukaryota</taxon>
        <taxon>Metazoa</taxon>
        <taxon>Ecdysozoa</taxon>
        <taxon>Nematoda</taxon>
        <taxon>Chromadorea</taxon>
        <taxon>Rhabditida</taxon>
        <taxon>Rhabditina</taxon>
        <taxon>Rhabditomorpha</taxon>
        <taxon>Strongyloidea</taxon>
        <taxon>Trichostrongylidae</taxon>
        <taxon>Haemonchus</taxon>
    </lineage>
</organism>
<dbReference type="AlphaFoldDB" id="A0A7I5E792"/>
<reference evidence="2" key="1">
    <citation type="submission" date="2020-12" db="UniProtKB">
        <authorList>
            <consortium name="WormBaseParasite"/>
        </authorList>
    </citation>
    <scope>IDENTIFICATION</scope>
    <source>
        <strain evidence="2">MHco3</strain>
    </source>
</reference>